<dbReference type="Proteomes" id="UP000008820">
    <property type="component" value="Chromosome 3"/>
</dbReference>
<dbReference type="InParanoid" id="A0A1S4F2J1"/>
<feature type="region of interest" description="Disordered" evidence="6">
    <location>
        <begin position="216"/>
        <end position="236"/>
    </location>
</feature>
<feature type="chain" id="PRO_5043545598" description="Chitin-binding type-2 domain-containing protein" evidence="7">
    <location>
        <begin position="19"/>
        <end position="295"/>
    </location>
</feature>
<evidence type="ECO:0000259" key="8">
    <source>
        <dbReference type="PROSITE" id="PS50940"/>
    </source>
</evidence>
<dbReference type="SUPFAM" id="SSF57625">
    <property type="entry name" value="Invertebrate chitin-binding proteins"/>
    <property type="match status" value="3"/>
</dbReference>
<feature type="signal peptide" evidence="7">
    <location>
        <begin position="1"/>
        <end position="18"/>
    </location>
</feature>
<proteinExistence type="predicted"/>
<dbReference type="Gene3D" id="2.170.140.10">
    <property type="entry name" value="Chitin binding domain"/>
    <property type="match status" value="3"/>
</dbReference>
<sequence>MKALIIVHLGLLMHLTAARFVSDNICLAMPNGQKLPVTDDCSSYIVCDNNAQSIKHCPNGLLFDPQVQVCNWASMVKCGQTPTVPEPWRPVTTSTVHIPTAPTPSPTTPRPVQTTTAPTTTTTRATTTTTTTAPPPTTTTVAPTRTTTTTPRVPENNPYPQCTSDGFYFIPHPSACESYYICAYGMLILHSCGQGVYWNSDTNQCDFPERTNCSNLPNPAKPETSTPSIGTTTPSKLPNCRSSEIFHPSIEDCSKYYICIGSSPILMSCPSDYLWNADISQCDRPEQARCATSFA</sequence>
<dbReference type="InterPro" id="IPR036508">
    <property type="entry name" value="Chitin-bd_dom_sf"/>
</dbReference>
<dbReference type="PANTHER" id="PTHR23301">
    <property type="entry name" value="CHITIN BINDING PERITROPHIN-A"/>
    <property type="match status" value="1"/>
</dbReference>
<dbReference type="InterPro" id="IPR002557">
    <property type="entry name" value="Chitin-bd_dom"/>
</dbReference>
<keyword evidence="10" id="KW-1185">Reference proteome</keyword>
<evidence type="ECO:0000256" key="1">
    <source>
        <dbReference type="ARBA" id="ARBA00022669"/>
    </source>
</evidence>
<evidence type="ECO:0000256" key="2">
    <source>
        <dbReference type="ARBA" id="ARBA00022729"/>
    </source>
</evidence>
<name>A0A1S4F2J1_AEDAE</name>
<dbReference type="PROSITE" id="PS50940">
    <property type="entry name" value="CHIT_BIND_II"/>
    <property type="match status" value="3"/>
</dbReference>
<reference evidence="9" key="2">
    <citation type="submission" date="2020-05" db="UniProtKB">
        <authorList>
            <consortium name="EnsemblMetazoa"/>
        </authorList>
    </citation>
    <scope>IDENTIFICATION</scope>
    <source>
        <strain evidence="9">LVP_AGWG</strain>
    </source>
</reference>
<dbReference type="SMART" id="SM00494">
    <property type="entry name" value="ChtBD2"/>
    <property type="match status" value="3"/>
</dbReference>
<feature type="region of interest" description="Disordered" evidence="6">
    <location>
        <begin position="97"/>
        <end position="157"/>
    </location>
</feature>
<dbReference type="OrthoDB" id="6422323at2759"/>
<dbReference type="EnsemblMetazoa" id="AAEL002625-RA">
    <property type="protein sequence ID" value="AAEL002625-PA"/>
    <property type="gene ID" value="AAEL002625"/>
</dbReference>
<evidence type="ECO:0000256" key="6">
    <source>
        <dbReference type="SAM" id="MobiDB-lite"/>
    </source>
</evidence>
<dbReference type="VEuPathDB" id="VectorBase:AAEL002625"/>
<organism evidence="9 10">
    <name type="scientific">Aedes aegypti</name>
    <name type="common">Yellowfever mosquito</name>
    <name type="synonym">Culex aegypti</name>
    <dbReference type="NCBI Taxonomy" id="7159"/>
    <lineage>
        <taxon>Eukaryota</taxon>
        <taxon>Metazoa</taxon>
        <taxon>Ecdysozoa</taxon>
        <taxon>Arthropoda</taxon>
        <taxon>Hexapoda</taxon>
        <taxon>Insecta</taxon>
        <taxon>Pterygota</taxon>
        <taxon>Neoptera</taxon>
        <taxon>Endopterygota</taxon>
        <taxon>Diptera</taxon>
        <taxon>Nematocera</taxon>
        <taxon>Culicoidea</taxon>
        <taxon>Culicidae</taxon>
        <taxon>Culicinae</taxon>
        <taxon>Aedini</taxon>
        <taxon>Aedes</taxon>
        <taxon>Stegomyia</taxon>
    </lineage>
</organism>
<evidence type="ECO:0000256" key="4">
    <source>
        <dbReference type="ARBA" id="ARBA00023157"/>
    </source>
</evidence>
<reference evidence="9 10" key="1">
    <citation type="submission" date="2017-06" db="EMBL/GenBank/DDBJ databases">
        <title>Aedes aegypti genome working group (AGWG) sequencing and assembly.</title>
        <authorList>
            <consortium name="Aedes aegypti Genome Working Group (AGWG)"/>
            <person name="Matthews B.J."/>
        </authorList>
    </citation>
    <scope>NUCLEOTIDE SEQUENCE [LARGE SCALE GENOMIC DNA]</scope>
    <source>
        <strain evidence="9 10">LVP_AGWG</strain>
    </source>
</reference>
<evidence type="ECO:0000256" key="7">
    <source>
        <dbReference type="SAM" id="SignalP"/>
    </source>
</evidence>
<keyword evidence="3" id="KW-0677">Repeat</keyword>
<evidence type="ECO:0000256" key="5">
    <source>
        <dbReference type="ARBA" id="ARBA00023180"/>
    </source>
</evidence>
<dbReference type="Pfam" id="PF01607">
    <property type="entry name" value="CBM_14"/>
    <property type="match status" value="3"/>
</dbReference>
<keyword evidence="5" id="KW-0325">Glycoprotein</keyword>
<evidence type="ECO:0000256" key="3">
    <source>
        <dbReference type="ARBA" id="ARBA00022737"/>
    </source>
</evidence>
<dbReference type="GO" id="GO:0005576">
    <property type="term" value="C:extracellular region"/>
    <property type="evidence" value="ECO:0007669"/>
    <property type="project" value="InterPro"/>
</dbReference>
<accession>A0A1S4F2J1</accession>
<feature type="domain" description="Chitin-binding type-2" evidence="8">
    <location>
        <begin position="237"/>
        <end position="292"/>
    </location>
</feature>
<keyword evidence="2 7" id="KW-0732">Signal</keyword>
<keyword evidence="1" id="KW-0147">Chitin-binding</keyword>
<feature type="domain" description="Chitin-binding type-2" evidence="8">
    <location>
        <begin position="23"/>
        <end position="80"/>
    </location>
</feature>
<feature type="compositionally biased region" description="Low complexity" evidence="6">
    <location>
        <begin position="110"/>
        <end position="154"/>
    </location>
</feature>
<gene>
    <name evidence="9" type="primary">5575307</name>
</gene>
<evidence type="ECO:0000313" key="10">
    <source>
        <dbReference type="Proteomes" id="UP000008820"/>
    </source>
</evidence>
<dbReference type="GO" id="GO:0008061">
    <property type="term" value="F:chitin binding"/>
    <property type="evidence" value="ECO:0007669"/>
    <property type="project" value="UniProtKB-KW"/>
</dbReference>
<evidence type="ECO:0000313" key="9">
    <source>
        <dbReference type="EnsemblMetazoa" id="AAEL002625-PA"/>
    </source>
</evidence>
<dbReference type="AlphaFoldDB" id="A0A1S4F2J1"/>
<dbReference type="PANTHER" id="PTHR23301:SF0">
    <property type="entry name" value="CHITIN-BINDING TYPE-2 DOMAIN-CONTAINING PROTEIN-RELATED"/>
    <property type="match status" value="1"/>
</dbReference>
<dbReference type="FunCoup" id="A0A1S4F2J1">
    <property type="interactions" value="27"/>
</dbReference>
<keyword evidence="4" id="KW-1015">Disulfide bond</keyword>
<protein>
    <recommendedName>
        <fullName evidence="8">Chitin-binding type-2 domain-containing protein</fullName>
    </recommendedName>
</protein>
<feature type="domain" description="Chitin-binding type-2" evidence="8">
    <location>
        <begin position="159"/>
        <end position="215"/>
    </location>
</feature>
<feature type="compositionally biased region" description="Low complexity" evidence="6">
    <location>
        <begin position="222"/>
        <end position="235"/>
    </location>
</feature>
<dbReference type="InterPro" id="IPR051940">
    <property type="entry name" value="Chitin_bind-dev_reg"/>
</dbReference>